<feature type="region of interest" description="Disordered" evidence="5">
    <location>
        <begin position="201"/>
        <end position="580"/>
    </location>
</feature>
<organism evidence="6 7">
    <name type="scientific">Porites lobata</name>
    <dbReference type="NCBI Taxonomy" id="104759"/>
    <lineage>
        <taxon>Eukaryota</taxon>
        <taxon>Metazoa</taxon>
        <taxon>Cnidaria</taxon>
        <taxon>Anthozoa</taxon>
        <taxon>Hexacorallia</taxon>
        <taxon>Scleractinia</taxon>
        <taxon>Fungiina</taxon>
        <taxon>Poritidae</taxon>
        <taxon>Porites</taxon>
    </lineage>
</organism>
<proteinExistence type="predicted"/>
<evidence type="ECO:0000256" key="1">
    <source>
        <dbReference type="ARBA" id="ARBA00004123"/>
    </source>
</evidence>
<dbReference type="PANTHER" id="PTHR17598">
    <property type="entry name" value="DNA POLYMERASE DELTA SUBUNIT 3"/>
    <property type="match status" value="1"/>
</dbReference>
<feature type="compositionally biased region" description="Basic and acidic residues" evidence="5">
    <location>
        <begin position="384"/>
        <end position="412"/>
    </location>
</feature>
<dbReference type="InterPro" id="IPR019038">
    <property type="entry name" value="POLD3"/>
</dbReference>
<feature type="compositionally biased region" description="Basic and acidic residues" evidence="5">
    <location>
        <begin position="455"/>
        <end position="475"/>
    </location>
</feature>
<keyword evidence="4" id="KW-0539">Nucleus</keyword>
<reference evidence="6 7" key="1">
    <citation type="submission" date="2022-05" db="EMBL/GenBank/DDBJ databases">
        <authorList>
            <consortium name="Genoscope - CEA"/>
            <person name="William W."/>
        </authorList>
    </citation>
    <scope>NUCLEOTIDE SEQUENCE [LARGE SCALE GENOMIC DNA]</scope>
</reference>
<keyword evidence="3" id="KW-0235">DNA replication</keyword>
<comment type="caution">
    <text evidence="6">The sequence shown here is derived from an EMBL/GenBank/DDBJ whole genome shotgun (WGS) entry which is preliminary data.</text>
</comment>
<evidence type="ECO:0000313" key="6">
    <source>
        <dbReference type="EMBL" id="CAH3177862.1"/>
    </source>
</evidence>
<evidence type="ECO:0000256" key="5">
    <source>
        <dbReference type="SAM" id="MobiDB-lite"/>
    </source>
</evidence>
<dbReference type="Pfam" id="PF09507">
    <property type="entry name" value="CDC27"/>
    <property type="match status" value="1"/>
</dbReference>
<evidence type="ECO:0000256" key="2">
    <source>
        <dbReference type="ARBA" id="ARBA00017589"/>
    </source>
</evidence>
<evidence type="ECO:0000313" key="7">
    <source>
        <dbReference type="Proteomes" id="UP001159405"/>
    </source>
</evidence>
<feature type="compositionally biased region" description="Basic and acidic residues" evidence="5">
    <location>
        <begin position="339"/>
        <end position="349"/>
    </location>
</feature>
<sequence>MASAPETLAIFWNNEGETAAIFEDRKGLEMSLEMSQHKTSAAVMLVSECAKIWREINMADEEELYLANLDEFVNDEEKIVTYKWLSRTLSVPANKAKQMLYAFVQKQKSRNSSQLTITYIVGGRCLLDGDTVQRYVITQDKDLEETKKTFSPVTSLHIYSVQKCRLKDSNSLFTVDYDIQQQHITEDNRWSHICCSAAKRRSDDGVHRVPHGVNGVTNNDKKSSASRTVNGEVESHSSKGPSTSRTEQKAKASSSKSKKGQISALEMFAAKPTTSKNEKSNIKKEEDVQGDTEEKSKAAQTKSDSSKTGSVKSFFGQSSTVKKTSEKPAPTGKSNASEAPKKNKTDSEKQSLNAQSKNQKKREMSSDDEEEPLPPKISKAVKANVKENGDSKEAKKKAQEKEQEEGKTDPLKSNKARKKKAVIAESDEEIEEKPRKRRKRMKELPNEGSSEDEKEEKVTNAEANKEVSPDQESTKSESPLPQQEQQQTVEKDASRPARKRKKVMKSKTFMNDEGYMVTEKVWESESTDASDDEPQIIIKPPVSYEKRPSPVKKTGAKKTHSDMKGKGVKQSSLTSFFKKS</sequence>
<evidence type="ECO:0000256" key="4">
    <source>
        <dbReference type="ARBA" id="ARBA00023242"/>
    </source>
</evidence>
<gene>
    <name evidence="6" type="ORF">PLOB_00019901</name>
</gene>
<feature type="compositionally biased region" description="Polar residues" evidence="5">
    <location>
        <begin position="298"/>
        <end position="322"/>
    </location>
</feature>
<evidence type="ECO:0000256" key="3">
    <source>
        <dbReference type="ARBA" id="ARBA00022705"/>
    </source>
</evidence>
<dbReference type="InterPro" id="IPR041913">
    <property type="entry name" value="POLD3_sf"/>
</dbReference>
<dbReference type="Proteomes" id="UP001159405">
    <property type="component" value="Unassembled WGS sequence"/>
</dbReference>
<feature type="compositionally biased region" description="Basic and acidic residues" evidence="5">
    <location>
        <begin position="276"/>
        <end position="297"/>
    </location>
</feature>
<dbReference type="PANTHER" id="PTHR17598:SF13">
    <property type="entry name" value="DNA POLYMERASE DELTA SUBUNIT 3"/>
    <property type="match status" value="1"/>
</dbReference>
<feature type="compositionally biased region" description="Basic residues" evidence="5">
    <location>
        <begin position="496"/>
        <end position="505"/>
    </location>
</feature>
<comment type="subcellular location">
    <subcellularLocation>
        <location evidence="1">Nucleus</location>
    </subcellularLocation>
</comment>
<accession>A0ABN8RKJ4</accession>
<keyword evidence="7" id="KW-1185">Reference proteome</keyword>
<dbReference type="EMBL" id="CALNXK010000231">
    <property type="protein sequence ID" value="CAH3177862.1"/>
    <property type="molecule type" value="Genomic_DNA"/>
</dbReference>
<feature type="compositionally biased region" description="Acidic residues" evidence="5">
    <location>
        <begin position="525"/>
        <end position="534"/>
    </location>
</feature>
<feature type="compositionally biased region" description="Polar residues" evidence="5">
    <location>
        <begin position="569"/>
        <end position="580"/>
    </location>
</feature>
<protein>
    <recommendedName>
        <fullName evidence="2">DNA polymerase delta subunit 3</fullName>
    </recommendedName>
</protein>
<dbReference type="Gene3D" id="3.90.1030.20">
    <property type="entry name" value="DNA polymerase delta, p66 (Cdc27) subunit, wHTH domain"/>
    <property type="match status" value="1"/>
</dbReference>
<name>A0ABN8RKJ4_9CNID</name>